<dbReference type="InterPro" id="IPR001138">
    <property type="entry name" value="Zn2Cys6_DnaBD"/>
</dbReference>
<gene>
    <name evidence="4" type="ORF">B0J12DRAFT_585398</name>
</gene>
<feature type="compositionally biased region" description="Low complexity" evidence="2">
    <location>
        <begin position="52"/>
        <end position="73"/>
    </location>
</feature>
<keyword evidence="1" id="KW-0539">Nucleus</keyword>
<feature type="domain" description="Zn(2)-C6 fungal-type" evidence="3">
    <location>
        <begin position="10"/>
        <end position="38"/>
    </location>
</feature>
<protein>
    <recommendedName>
        <fullName evidence="3">Zn(2)-C6 fungal-type domain-containing protein</fullName>
    </recommendedName>
</protein>
<dbReference type="Proteomes" id="UP000774617">
    <property type="component" value="Unassembled WGS sequence"/>
</dbReference>
<keyword evidence="5" id="KW-1185">Reference proteome</keyword>
<dbReference type="Gene3D" id="4.10.240.10">
    <property type="entry name" value="Zn(2)-C6 fungal-type DNA-binding domain"/>
    <property type="match status" value="1"/>
</dbReference>
<dbReference type="PANTHER" id="PTHR38111">
    <property type="entry name" value="ZN(2)-C6 FUNGAL-TYPE DOMAIN-CONTAINING PROTEIN-RELATED"/>
    <property type="match status" value="1"/>
</dbReference>
<dbReference type="PROSITE" id="PS50048">
    <property type="entry name" value="ZN2_CY6_FUNGAL_2"/>
    <property type="match status" value="1"/>
</dbReference>
<dbReference type="InterPro" id="IPR036864">
    <property type="entry name" value="Zn2-C6_fun-type_DNA-bd_sf"/>
</dbReference>
<proteinExistence type="predicted"/>
<feature type="region of interest" description="Disordered" evidence="2">
    <location>
        <begin position="52"/>
        <end position="92"/>
    </location>
</feature>
<dbReference type="SUPFAM" id="SSF57701">
    <property type="entry name" value="Zn2/Cys6 DNA-binding domain"/>
    <property type="match status" value="1"/>
</dbReference>
<dbReference type="Pfam" id="PF00172">
    <property type="entry name" value="Zn_clus"/>
    <property type="match status" value="1"/>
</dbReference>
<evidence type="ECO:0000256" key="1">
    <source>
        <dbReference type="ARBA" id="ARBA00023242"/>
    </source>
</evidence>
<dbReference type="PANTHER" id="PTHR38111:SF2">
    <property type="entry name" value="FINGER DOMAIN PROTEIN, PUTATIVE (AFU_ORTHOLOGUE AFUA_1G01560)-RELATED"/>
    <property type="match status" value="1"/>
</dbReference>
<dbReference type="SMART" id="SM00066">
    <property type="entry name" value="GAL4"/>
    <property type="match status" value="1"/>
</dbReference>
<dbReference type="EMBL" id="JAGTJR010000061">
    <property type="protein sequence ID" value="KAH7025337.1"/>
    <property type="molecule type" value="Genomic_DNA"/>
</dbReference>
<evidence type="ECO:0000313" key="5">
    <source>
        <dbReference type="Proteomes" id="UP000774617"/>
    </source>
</evidence>
<dbReference type="InterPro" id="IPR053178">
    <property type="entry name" value="Osmoadaptation_assoc"/>
</dbReference>
<organism evidence="4 5">
    <name type="scientific">Macrophomina phaseolina</name>
    <dbReference type="NCBI Taxonomy" id="35725"/>
    <lineage>
        <taxon>Eukaryota</taxon>
        <taxon>Fungi</taxon>
        <taxon>Dikarya</taxon>
        <taxon>Ascomycota</taxon>
        <taxon>Pezizomycotina</taxon>
        <taxon>Dothideomycetes</taxon>
        <taxon>Dothideomycetes incertae sedis</taxon>
        <taxon>Botryosphaeriales</taxon>
        <taxon>Botryosphaeriaceae</taxon>
        <taxon>Macrophomina</taxon>
    </lineage>
</organism>
<evidence type="ECO:0000256" key="2">
    <source>
        <dbReference type="SAM" id="MobiDB-lite"/>
    </source>
</evidence>
<name>A0ABQ8FVQ6_9PEZI</name>
<dbReference type="PROSITE" id="PS00463">
    <property type="entry name" value="ZN2_CY6_FUNGAL_1"/>
    <property type="match status" value="1"/>
</dbReference>
<evidence type="ECO:0000313" key="4">
    <source>
        <dbReference type="EMBL" id="KAH7025337.1"/>
    </source>
</evidence>
<evidence type="ECO:0000259" key="3">
    <source>
        <dbReference type="PROSITE" id="PS50048"/>
    </source>
</evidence>
<reference evidence="4 5" key="1">
    <citation type="journal article" date="2021" name="Nat. Commun.">
        <title>Genetic determinants of endophytism in the Arabidopsis root mycobiome.</title>
        <authorList>
            <person name="Mesny F."/>
            <person name="Miyauchi S."/>
            <person name="Thiergart T."/>
            <person name="Pickel B."/>
            <person name="Atanasova L."/>
            <person name="Karlsson M."/>
            <person name="Huettel B."/>
            <person name="Barry K.W."/>
            <person name="Haridas S."/>
            <person name="Chen C."/>
            <person name="Bauer D."/>
            <person name="Andreopoulos W."/>
            <person name="Pangilinan J."/>
            <person name="LaButti K."/>
            <person name="Riley R."/>
            <person name="Lipzen A."/>
            <person name="Clum A."/>
            <person name="Drula E."/>
            <person name="Henrissat B."/>
            <person name="Kohler A."/>
            <person name="Grigoriev I.V."/>
            <person name="Martin F.M."/>
            <person name="Hacquard S."/>
        </authorList>
    </citation>
    <scope>NUCLEOTIDE SEQUENCE [LARGE SCALE GENOMIC DNA]</scope>
    <source>
        <strain evidence="4 5">MPI-SDFR-AT-0080</strain>
    </source>
</reference>
<dbReference type="CDD" id="cd00067">
    <property type="entry name" value="GAL4"/>
    <property type="match status" value="1"/>
</dbReference>
<accession>A0ABQ8FVQ6</accession>
<sequence length="504" mass="56787">MVGVPGRSNGCHTCRARHIKCDERKPTCRRCEKSGYTCQGYTKTIHFLIHTTSGASSSPSGAPSPSTLGAPSGRILQKAKPPAKSRTAQDQRKLARRKQQWAYSLPTMPQELGLEGWVEDMAFSFTFSNFLYNNFGRPRLQLAAQGAIDDMSLAACKAFALGFFGNSQRQRWIQEKGAKEHGISLRLLIKELPKADRVNAAKYIIPVMLLLLYNPAQNSVCKNADFSHHEGLAQLILLCGPESFQHQPLLNVFEATRDLLILKALLERKRTFFEEDMWKTVPWALNPSAKSPTNHLLDILADVPGFLEDEKTIKQANDGGLRKSLRSRVEQRLQDVYQWRWAWESRNPRAAFEVSTRTSAQMPSSEIPRGLETSLIYTTWLQASEICLYNAVLIWLLSFLGELRPAAFAYLSPSLSASFKPSHPSPLLLPGQVRSLRQPAMEICRSFQYLLDSFAESGETPLSWLMPISLAYYIVQEDREYVGWIRMRLDGCKGKAELPAYKGV</sequence>
<comment type="caution">
    <text evidence="4">The sequence shown here is derived from an EMBL/GenBank/DDBJ whole genome shotgun (WGS) entry which is preliminary data.</text>
</comment>